<keyword evidence="5" id="KW-0496">Mitochondrion</keyword>
<dbReference type="Gene3D" id="3.40.30.10">
    <property type="entry name" value="Glutaredoxin"/>
    <property type="match status" value="1"/>
</dbReference>
<evidence type="ECO:0000256" key="7">
    <source>
        <dbReference type="ARBA" id="ARBA00035180"/>
    </source>
</evidence>
<dbReference type="PANTHER" id="PTHR33618">
    <property type="entry name" value="39S RIBOSOMAL PROTEIN L53, MITOCHONDRIAL"/>
    <property type="match status" value="1"/>
</dbReference>
<evidence type="ECO:0000256" key="5">
    <source>
        <dbReference type="ARBA" id="ARBA00023128"/>
    </source>
</evidence>
<keyword evidence="3" id="KW-0809">Transit peptide</keyword>
<dbReference type="InterPro" id="IPR019716">
    <property type="entry name" value="Ribosomal_mL53"/>
</dbReference>
<organism evidence="9">
    <name type="scientific">Leptocylindrus danicus</name>
    <dbReference type="NCBI Taxonomy" id="163516"/>
    <lineage>
        <taxon>Eukaryota</taxon>
        <taxon>Sar</taxon>
        <taxon>Stramenopiles</taxon>
        <taxon>Ochrophyta</taxon>
        <taxon>Bacillariophyta</taxon>
        <taxon>Coscinodiscophyceae</taxon>
        <taxon>Chaetocerotophycidae</taxon>
        <taxon>Leptocylindrales</taxon>
        <taxon>Leptocylindraceae</taxon>
        <taxon>Leptocylindrus</taxon>
    </lineage>
</organism>
<evidence type="ECO:0000256" key="3">
    <source>
        <dbReference type="ARBA" id="ARBA00022946"/>
    </source>
</evidence>
<evidence type="ECO:0000256" key="4">
    <source>
        <dbReference type="ARBA" id="ARBA00022980"/>
    </source>
</evidence>
<evidence type="ECO:0000256" key="8">
    <source>
        <dbReference type="ARBA" id="ARBA00042721"/>
    </source>
</evidence>
<evidence type="ECO:0000256" key="2">
    <source>
        <dbReference type="ARBA" id="ARBA00005557"/>
    </source>
</evidence>
<dbReference type="GO" id="GO:0005762">
    <property type="term" value="C:mitochondrial large ribosomal subunit"/>
    <property type="evidence" value="ECO:0007669"/>
    <property type="project" value="TreeGrafter"/>
</dbReference>
<reference evidence="9" key="1">
    <citation type="submission" date="2021-01" db="EMBL/GenBank/DDBJ databases">
        <authorList>
            <person name="Corre E."/>
            <person name="Pelletier E."/>
            <person name="Niang G."/>
            <person name="Scheremetjew M."/>
            <person name="Finn R."/>
            <person name="Kale V."/>
            <person name="Holt S."/>
            <person name="Cochrane G."/>
            <person name="Meng A."/>
            <person name="Brown T."/>
            <person name="Cohen L."/>
        </authorList>
    </citation>
    <scope>NUCLEOTIDE SEQUENCE</scope>
    <source>
        <strain evidence="9">B650</strain>
    </source>
</reference>
<dbReference type="InterPro" id="IPR052473">
    <property type="entry name" value="mtLSU_mL53"/>
</dbReference>
<accession>A0A7S2K4L5</accession>
<evidence type="ECO:0000256" key="6">
    <source>
        <dbReference type="ARBA" id="ARBA00023274"/>
    </source>
</evidence>
<keyword evidence="4" id="KW-0689">Ribosomal protein</keyword>
<keyword evidence="6" id="KW-0687">Ribonucleoprotein</keyword>
<evidence type="ECO:0000256" key="1">
    <source>
        <dbReference type="ARBA" id="ARBA00004173"/>
    </source>
</evidence>
<dbReference type="Pfam" id="PF10780">
    <property type="entry name" value="MRP_L53"/>
    <property type="match status" value="1"/>
</dbReference>
<protein>
    <recommendedName>
        <fullName evidence="7">Large ribosomal subunit protein mL53</fullName>
    </recommendedName>
    <alternativeName>
        <fullName evidence="8">39S ribosomal protein L53, mitochondrial</fullName>
    </alternativeName>
</protein>
<comment type="similarity">
    <text evidence="2">Belongs to the mitochondrion-specific ribosomal protein mL53 family.</text>
</comment>
<comment type="subcellular location">
    <subcellularLocation>
        <location evidence="1">Mitochondrion</location>
    </subcellularLocation>
</comment>
<name>A0A7S2K4L5_9STRA</name>
<dbReference type="PANTHER" id="PTHR33618:SF1">
    <property type="entry name" value="LARGE RIBOSOMAL SUBUNIT PROTEIN ML53"/>
    <property type="match status" value="1"/>
</dbReference>
<evidence type="ECO:0000313" key="9">
    <source>
        <dbReference type="EMBL" id="CAD9566279.1"/>
    </source>
</evidence>
<dbReference type="EMBL" id="HBGY01008555">
    <property type="protein sequence ID" value="CAD9566279.1"/>
    <property type="molecule type" value="Transcribed_RNA"/>
</dbReference>
<dbReference type="AlphaFoldDB" id="A0A7S2K4L5"/>
<sequence length="114" mass="13068">MASKITKNVSTRLFKYVAKIDVTFNPFDKRTTSAREFLNRTSAKRFIQANSKLAITPHVVSTADPPRVELEFVDGSKKEFDSQGYFASEMLEEVHNHAIQIEYKYEMEGKSVDD</sequence>
<proteinExistence type="inferred from homology"/>
<gene>
    <name evidence="9" type="ORF">LDAN0321_LOCUS5387</name>
</gene>